<accession>A0A061S8R0</accession>
<protein>
    <submittedName>
        <fullName evidence="2">AarF domain-containing kinase</fullName>
    </submittedName>
</protein>
<gene>
    <name evidence="2" type="primary">ADCK</name>
    <name evidence="2" type="ORF">TSPGSL018_7626</name>
</gene>
<proteinExistence type="predicted"/>
<keyword evidence="2" id="KW-0808">Transferase</keyword>
<dbReference type="Pfam" id="PF03109">
    <property type="entry name" value="ABC1"/>
    <property type="match status" value="1"/>
</dbReference>
<name>A0A061S8R0_9CHLO</name>
<evidence type="ECO:0000259" key="1">
    <source>
        <dbReference type="Pfam" id="PF03109"/>
    </source>
</evidence>
<dbReference type="AlphaFoldDB" id="A0A061S8R0"/>
<sequence length="269" mass="30589">MLDAEARHLTRFIHLFWGRRGVSFPVPKYPLVTPSVLVESFEFASSVTSSINADIDPIVKKYIVRQGTQIYLQMLLADNFMHADLHPGNILLRSESMPPQLVLVDAGMVAQLVKDEQENFIGLFQAIGAGNGEQAAGHLLNFTKEQTCSDRESFVKDMEELFRRRCRGYHTGVDIGEVVRGCLNVVREHRVRVDANYATLLVNVLCIEGLGRQLMPEYNILDAARPMLEAHRLLGTRALAYMMPLWSLYAAAVDQLLWWEHCLWKRVHI</sequence>
<dbReference type="PANTHER" id="PTHR45890">
    <property type="entry name" value="AARF DOMAIN CONTAINING KINASE 2 (PREDICTED)"/>
    <property type="match status" value="1"/>
</dbReference>
<dbReference type="InterPro" id="IPR052402">
    <property type="entry name" value="ADCK_kinase"/>
</dbReference>
<dbReference type="InterPro" id="IPR011009">
    <property type="entry name" value="Kinase-like_dom_sf"/>
</dbReference>
<evidence type="ECO:0000313" key="2">
    <source>
        <dbReference type="EMBL" id="JAC81567.1"/>
    </source>
</evidence>
<dbReference type="SUPFAM" id="SSF56112">
    <property type="entry name" value="Protein kinase-like (PK-like)"/>
    <property type="match status" value="1"/>
</dbReference>
<organism evidence="2">
    <name type="scientific">Tetraselmis sp. GSL018</name>
    <dbReference type="NCBI Taxonomy" id="582737"/>
    <lineage>
        <taxon>Eukaryota</taxon>
        <taxon>Viridiplantae</taxon>
        <taxon>Chlorophyta</taxon>
        <taxon>core chlorophytes</taxon>
        <taxon>Chlorodendrophyceae</taxon>
        <taxon>Chlorodendrales</taxon>
        <taxon>Chlorodendraceae</taxon>
        <taxon>Tetraselmis</taxon>
    </lineage>
</organism>
<feature type="domain" description="ABC1 atypical kinase-like" evidence="1">
    <location>
        <begin position="4"/>
        <end position="134"/>
    </location>
</feature>
<dbReference type="GO" id="GO:0016301">
    <property type="term" value="F:kinase activity"/>
    <property type="evidence" value="ECO:0007669"/>
    <property type="project" value="UniProtKB-KW"/>
</dbReference>
<dbReference type="InterPro" id="IPR004147">
    <property type="entry name" value="ABC1_dom"/>
</dbReference>
<dbReference type="PANTHER" id="PTHR45890:SF1">
    <property type="entry name" value="AARF DOMAIN CONTAINING KINASE 2"/>
    <property type="match status" value="1"/>
</dbReference>
<keyword evidence="2" id="KW-0418">Kinase</keyword>
<reference evidence="2" key="1">
    <citation type="submission" date="2014-05" db="EMBL/GenBank/DDBJ databases">
        <title>The transcriptome of the halophilic microalga Tetraselmis sp. GSL018 isolated from the Great Salt Lake, Utah.</title>
        <authorList>
            <person name="Jinkerson R.E."/>
            <person name="D'Adamo S."/>
            <person name="Posewitz M.C."/>
        </authorList>
    </citation>
    <scope>NUCLEOTIDE SEQUENCE</scope>
    <source>
        <strain evidence="2">GSL018</strain>
    </source>
</reference>
<dbReference type="EMBL" id="GBEZ01003587">
    <property type="protein sequence ID" value="JAC81567.1"/>
    <property type="molecule type" value="Transcribed_RNA"/>
</dbReference>